<dbReference type="GO" id="GO:0035435">
    <property type="term" value="P:phosphate ion transmembrane transport"/>
    <property type="evidence" value="ECO:0007669"/>
    <property type="project" value="TreeGrafter"/>
</dbReference>
<evidence type="ECO:0000256" key="3">
    <source>
        <dbReference type="ARBA" id="ARBA00022989"/>
    </source>
</evidence>
<feature type="transmembrane region" description="Helical" evidence="5">
    <location>
        <begin position="105"/>
        <end position="126"/>
    </location>
</feature>
<dbReference type="PANTHER" id="PTHR43826">
    <property type="entry name" value="GLUCOSE-6-PHOSPHATE EXCHANGER SLC37A4"/>
    <property type="match status" value="1"/>
</dbReference>
<feature type="transmembrane region" description="Helical" evidence="5">
    <location>
        <begin position="79"/>
        <end position="99"/>
    </location>
</feature>
<dbReference type="InterPro" id="IPR036259">
    <property type="entry name" value="MFS_trans_sf"/>
</dbReference>
<organism evidence="7">
    <name type="scientific">uncultured Desulfovibrio sp</name>
    <dbReference type="NCBI Taxonomy" id="167968"/>
    <lineage>
        <taxon>Bacteria</taxon>
        <taxon>Pseudomonadati</taxon>
        <taxon>Thermodesulfobacteriota</taxon>
        <taxon>Desulfovibrionia</taxon>
        <taxon>Desulfovibrionales</taxon>
        <taxon>Desulfovibrionaceae</taxon>
        <taxon>Desulfovibrio</taxon>
        <taxon>environmental samples</taxon>
    </lineage>
</organism>
<comment type="subcellular location">
    <subcellularLocation>
        <location evidence="1">Endomembrane system</location>
        <topology evidence="1">Multi-pass membrane protein</topology>
    </subcellularLocation>
</comment>
<keyword evidence="2 5" id="KW-0812">Transmembrane</keyword>
<evidence type="ECO:0000256" key="2">
    <source>
        <dbReference type="ARBA" id="ARBA00022692"/>
    </source>
</evidence>
<dbReference type="Pfam" id="PF07690">
    <property type="entry name" value="MFS_1"/>
    <property type="match status" value="1"/>
</dbReference>
<feature type="transmembrane region" description="Helical" evidence="5">
    <location>
        <begin position="355"/>
        <end position="375"/>
    </location>
</feature>
<keyword evidence="3 5" id="KW-1133">Transmembrane helix</keyword>
<dbReference type="GO" id="GO:0061513">
    <property type="term" value="F:glucose 6-phosphate:phosphate antiporter activity"/>
    <property type="evidence" value="ECO:0007669"/>
    <property type="project" value="TreeGrafter"/>
</dbReference>
<evidence type="ECO:0000259" key="6">
    <source>
        <dbReference type="PROSITE" id="PS50850"/>
    </source>
</evidence>
<feature type="transmembrane region" description="Helical" evidence="5">
    <location>
        <begin position="323"/>
        <end position="343"/>
    </location>
</feature>
<dbReference type="PANTHER" id="PTHR43826:SF3">
    <property type="entry name" value="GLUCOSE-6-PHOSPHATE EXCHANGER SLC37A4"/>
    <property type="match status" value="1"/>
</dbReference>
<accession>A0A212L6B9</accession>
<evidence type="ECO:0000313" key="7">
    <source>
        <dbReference type="EMBL" id="SCM73055.1"/>
    </source>
</evidence>
<dbReference type="PROSITE" id="PS50850">
    <property type="entry name" value="MFS"/>
    <property type="match status" value="1"/>
</dbReference>
<feature type="transmembrane region" description="Helical" evidence="5">
    <location>
        <begin position="227"/>
        <end position="251"/>
    </location>
</feature>
<keyword evidence="4 5" id="KW-0472">Membrane</keyword>
<name>A0A212L6B9_9BACT</name>
<dbReference type="InterPro" id="IPR051337">
    <property type="entry name" value="OPA_Antiporter"/>
</dbReference>
<feature type="domain" description="Major facilitator superfamily (MFS) profile" evidence="6">
    <location>
        <begin position="17"/>
        <end position="415"/>
    </location>
</feature>
<dbReference type="InterPro" id="IPR011701">
    <property type="entry name" value="MFS"/>
</dbReference>
<reference evidence="7" key="1">
    <citation type="submission" date="2016-08" db="EMBL/GenBank/DDBJ databases">
        <authorList>
            <person name="Seilhamer J.J."/>
        </authorList>
    </citation>
    <scope>NUCLEOTIDE SEQUENCE</scope>
    <source>
        <strain evidence="7">86-1</strain>
    </source>
</reference>
<evidence type="ECO:0000256" key="1">
    <source>
        <dbReference type="ARBA" id="ARBA00004127"/>
    </source>
</evidence>
<feature type="transmembrane region" description="Helical" evidence="5">
    <location>
        <begin position="50"/>
        <end position="67"/>
    </location>
</feature>
<dbReference type="RefSeq" id="WP_179980485.1">
    <property type="nucleotide sequence ID" value="NZ_LT608333.1"/>
</dbReference>
<proteinExistence type="predicted"/>
<dbReference type="AlphaFoldDB" id="A0A212L6B9"/>
<dbReference type="Gene3D" id="1.20.1250.20">
    <property type="entry name" value="MFS general substrate transporter like domains"/>
    <property type="match status" value="2"/>
</dbReference>
<sequence length="419" mass="44875">MNARFLLSSALRYRWVVWSLLVATYMVSFFHRMAVSVVKEPLMRQFDLSVSEFGMLASMYFYAYCFAQIPSGIMADSLGVRRTAGLSVAFAGLATIAFGCATSPAALYISRFAVGLGVASSFVCVMKAQSQWFRPREFSTLAGICLFAGNVGSICAQAPLGVFIASVSMRMAFIIIGCATLALSALCFLFVRNRPEDMGFPPLESGPAPSPMSLGLSLALVLKSGKLFLINIFYFFIGSQLLGFAGAWSISFLHDSYEIGLPQASMLASVQLLAFMLGSLLLGYLSDRYGRRKIFIVVPFMVVSAVWSGFALGGAAIPLRLCIAGLAVAGFFSGAFSVMMTLCKELSPKELTGTAIAMLNTFGFLGIAISTPVYGKLVEVFSVGGVPDHRAAVTMLAVMSLTGCIVSFFFAESGGRNVR</sequence>
<feature type="transmembrane region" description="Helical" evidence="5">
    <location>
        <begin position="294"/>
        <end position="317"/>
    </location>
</feature>
<feature type="transmembrane region" description="Helical" evidence="5">
    <location>
        <begin position="171"/>
        <end position="191"/>
    </location>
</feature>
<dbReference type="GO" id="GO:0016020">
    <property type="term" value="C:membrane"/>
    <property type="evidence" value="ECO:0007669"/>
    <property type="project" value="InterPro"/>
</dbReference>
<dbReference type="InterPro" id="IPR005828">
    <property type="entry name" value="MFS_sugar_transport-like"/>
</dbReference>
<evidence type="ECO:0000256" key="5">
    <source>
        <dbReference type="SAM" id="Phobius"/>
    </source>
</evidence>
<dbReference type="GO" id="GO:0012505">
    <property type="term" value="C:endomembrane system"/>
    <property type="evidence" value="ECO:0007669"/>
    <property type="project" value="UniProtKB-SubCell"/>
</dbReference>
<dbReference type="EMBL" id="FMJC01000002">
    <property type="protein sequence ID" value="SCM73055.1"/>
    <property type="molecule type" value="Genomic_DNA"/>
</dbReference>
<evidence type="ECO:0000256" key="4">
    <source>
        <dbReference type="ARBA" id="ARBA00023136"/>
    </source>
</evidence>
<feature type="transmembrane region" description="Helical" evidence="5">
    <location>
        <begin position="138"/>
        <end position="165"/>
    </location>
</feature>
<feature type="transmembrane region" description="Helical" evidence="5">
    <location>
        <begin position="391"/>
        <end position="411"/>
    </location>
</feature>
<dbReference type="SUPFAM" id="SSF103473">
    <property type="entry name" value="MFS general substrate transporter"/>
    <property type="match status" value="1"/>
</dbReference>
<gene>
    <name evidence="7" type="ORF">KL86DES1_21003</name>
</gene>
<feature type="transmembrane region" description="Helical" evidence="5">
    <location>
        <begin position="12"/>
        <end position="30"/>
    </location>
</feature>
<feature type="transmembrane region" description="Helical" evidence="5">
    <location>
        <begin position="263"/>
        <end position="282"/>
    </location>
</feature>
<dbReference type="Pfam" id="PF00083">
    <property type="entry name" value="Sugar_tr"/>
    <property type="match status" value="1"/>
</dbReference>
<dbReference type="InterPro" id="IPR020846">
    <property type="entry name" value="MFS_dom"/>
</dbReference>
<protein>
    <submittedName>
        <fullName evidence="7">Putative Major facilitator superfamily MFS_1</fullName>
    </submittedName>
</protein>